<sequence>MNKKWLSCMALGIVLVSGCGEDPQPPQARGNAVTHNNPEARTPDAGQVAYGLLGPGPVNYGSLFRQPPAYDNSGEVNTGTGFKSLHRERRHLGNDQELIHHIIEDEHGMEAGMVIIAGHHAFVNVTPPANLNEDDKKKEMDKLKRDLLLEVPRYEVHVSERNA</sequence>
<proteinExistence type="predicted"/>
<reference evidence="1 2" key="1">
    <citation type="submission" date="2014-09" db="EMBL/GenBank/DDBJ databases">
        <title>Genome sequencing and annotation of Bacillus Okhensis strain Kh10-101T.</title>
        <authorList>
            <person name="Prakash J.S."/>
        </authorList>
    </citation>
    <scope>NUCLEOTIDE SEQUENCE [LARGE SCALE GENOMIC DNA]</scope>
    <source>
        <strain evidence="2">Kh10-101T</strain>
    </source>
</reference>
<evidence type="ECO:0000313" key="2">
    <source>
        <dbReference type="Proteomes" id="UP000030832"/>
    </source>
</evidence>
<gene>
    <name evidence="1" type="ORF">LQ50_21820</name>
</gene>
<comment type="caution">
    <text evidence="1">The sequence shown here is derived from an EMBL/GenBank/DDBJ whole genome shotgun (WGS) entry which is preliminary data.</text>
</comment>
<name>A0A0B0IAU5_9BACI</name>
<dbReference type="Proteomes" id="UP000030832">
    <property type="component" value="Unassembled WGS sequence"/>
</dbReference>
<keyword evidence="2" id="KW-1185">Reference proteome</keyword>
<dbReference type="PROSITE" id="PS51257">
    <property type="entry name" value="PROKAR_LIPOPROTEIN"/>
    <property type="match status" value="1"/>
</dbReference>
<dbReference type="AlphaFoldDB" id="A0A0B0IAU5"/>
<protein>
    <recommendedName>
        <fullName evidence="3">Sporulation protein</fullName>
    </recommendedName>
</protein>
<organism evidence="1 2">
    <name type="scientific">Halalkalibacter okhensis</name>
    <dbReference type="NCBI Taxonomy" id="333138"/>
    <lineage>
        <taxon>Bacteria</taxon>
        <taxon>Bacillati</taxon>
        <taxon>Bacillota</taxon>
        <taxon>Bacilli</taxon>
        <taxon>Bacillales</taxon>
        <taxon>Bacillaceae</taxon>
        <taxon>Halalkalibacter</taxon>
    </lineage>
</organism>
<dbReference type="eggNOG" id="ENOG5030D5V">
    <property type="taxonomic scope" value="Bacteria"/>
</dbReference>
<evidence type="ECO:0008006" key="3">
    <source>
        <dbReference type="Google" id="ProtNLM"/>
    </source>
</evidence>
<accession>A0A0B0IAU5</accession>
<dbReference type="EMBL" id="JRJU01000042">
    <property type="protein sequence ID" value="KHF38365.1"/>
    <property type="molecule type" value="Genomic_DNA"/>
</dbReference>
<evidence type="ECO:0000313" key="1">
    <source>
        <dbReference type="EMBL" id="KHF38365.1"/>
    </source>
</evidence>
<dbReference type="STRING" id="333138.LQ50_21820"/>